<dbReference type="OrthoDB" id="3261222at2759"/>
<name>A0A8E2E1Y5_9PEZI</name>
<accession>A0A8E2E1Y5</accession>
<dbReference type="AlphaFoldDB" id="A0A8E2E1Y5"/>
<feature type="non-terminal residue" evidence="1">
    <location>
        <position position="124"/>
    </location>
</feature>
<proteinExistence type="predicted"/>
<evidence type="ECO:0000313" key="2">
    <source>
        <dbReference type="Proteomes" id="UP000250266"/>
    </source>
</evidence>
<gene>
    <name evidence="1" type="ORF">K432DRAFT_307598</name>
</gene>
<evidence type="ECO:0008006" key="3">
    <source>
        <dbReference type="Google" id="ProtNLM"/>
    </source>
</evidence>
<reference evidence="1 2" key="1">
    <citation type="journal article" date="2016" name="Nat. Commun.">
        <title>Ectomycorrhizal ecology is imprinted in the genome of the dominant symbiotic fungus Cenococcum geophilum.</title>
        <authorList>
            <consortium name="DOE Joint Genome Institute"/>
            <person name="Peter M."/>
            <person name="Kohler A."/>
            <person name="Ohm R.A."/>
            <person name="Kuo A."/>
            <person name="Krutzmann J."/>
            <person name="Morin E."/>
            <person name="Arend M."/>
            <person name="Barry K.W."/>
            <person name="Binder M."/>
            <person name="Choi C."/>
            <person name="Clum A."/>
            <person name="Copeland A."/>
            <person name="Grisel N."/>
            <person name="Haridas S."/>
            <person name="Kipfer T."/>
            <person name="LaButti K."/>
            <person name="Lindquist E."/>
            <person name="Lipzen A."/>
            <person name="Maire R."/>
            <person name="Meier B."/>
            <person name="Mihaltcheva S."/>
            <person name="Molinier V."/>
            <person name="Murat C."/>
            <person name="Poggeler S."/>
            <person name="Quandt C.A."/>
            <person name="Sperisen C."/>
            <person name="Tritt A."/>
            <person name="Tisserant E."/>
            <person name="Crous P.W."/>
            <person name="Henrissat B."/>
            <person name="Nehls U."/>
            <person name="Egli S."/>
            <person name="Spatafora J.W."/>
            <person name="Grigoriev I.V."/>
            <person name="Martin F.M."/>
        </authorList>
    </citation>
    <scope>NUCLEOTIDE SEQUENCE [LARGE SCALE GENOMIC DNA]</scope>
    <source>
        <strain evidence="1 2">CBS 459.81</strain>
    </source>
</reference>
<protein>
    <recommendedName>
        <fullName evidence="3">Reverse transcriptase</fullName>
    </recommendedName>
</protein>
<organism evidence="1 2">
    <name type="scientific">Lepidopterella palustris CBS 459.81</name>
    <dbReference type="NCBI Taxonomy" id="1314670"/>
    <lineage>
        <taxon>Eukaryota</taxon>
        <taxon>Fungi</taxon>
        <taxon>Dikarya</taxon>
        <taxon>Ascomycota</taxon>
        <taxon>Pezizomycotina</taxon>
        <taxon>Dothideomycetes</taxon>
        <taxon>Pleosporomycetidae</taxon>
        <taxon>Mytilinidiales</taxon>
        <taxon>Argynnaceae</taxon>
        <taxon>Lepidopterella</taxon>
    </lineage>
</organism>
<dbReference type="EMBL" id="KV745265">
    <property type="protein sequence ID" value="OCK75876.1"/>
    <property type="molecule type" value="Genomic_DNA"/>
</dbReference>
<keyword evidence="2" id="KW-1185">Reference proteome</keyword>
<sequence>KKIDTALHLGKSAGIHQQLNSAEAAILTQLRTGKTFLKEYLHKINASETAACDCGFVESIPHFLFSCSRWRALNKTRFGDLSYALGEYSSRQGGQSIDGPIERWKPDIDAVRATIQFAMDTRRL</sequence>
<evidence type="ECO:0000313" key="1">
    <source>
        <dbReference type="EMBL" id="OCK75876.1"/>
    </source>
</evidence>
<dbReference type="Proteomes" id="UP000250266">
    <property type="component" value="Unassembled WGS sequence"/>
</dbReference>